<dbReference type="AlphaFoldDB" id="A0A2N8KL37"/>
<dbReference type="SUPFAM" id="SSF50022">
    <property type="entry name" value="ISP domain"/>
    <property type="match status" value="1"/>
</dbReference>
<gene>
    <name evidence="6" type="ORF">C1I89_07930</name>
</gene>
<dbReference type="CDD" id="cd03467">
    <property type="entry name" value="Rieske"/>
    <property type="match status" value="1"/>
</dbReference>
<keyword evidence="3" id="KW-0408">Iron</keyword>
<name>A0A2N8KL37_9BURK</name>
<dbReference type="InterPro" id="IPR036922">
    <property type="entry name" value="Rieske_2Fe-2S_sf"/>
</dbReference>
<evidence type="ECO:0000259" key="5">
    <source>
        <dbReference type="PROSITE" id="PS51296"/>
    </source>
</evidence>
<dbReference type="EMBL" id="POQS01000002">
    <property type="protein sequence ID" value="PND34161.1"/>
    <property type="molecule type" value="Genomic_DNA"/>
</dbReference>
<keyword evidence="2" id="KW-0479">Metal-binding</keyword>
<evidence type="ECO:0000256" key="4">
    <source>
        <dbReference type="ARBA" id="ARBA00023014"/>
    </source>
</evidence>
<dbReference type="PANTHER" id="PTHR40261">
    <property type="match status" value="1"/>
</dbReference>
<evidence type="ECO:0000313" key="7">
    <source>
        <dbReference type="Proteomes" id="UP000235994"/>
    </source>
</evidence>
<accession>A0A2N8KL37</accession>
<dbReference type="GO" id="GO:0046872">
    <property type="term" value="F:metal ion binding"/>
    <property type="evidence" value="ECO:0007669"/>
    <property type="project" value="UniProtKB-KW"/>
</dbReference>
<dbReference type="Gene3D" id="2.102.10.10">
    <property type="entry name" value="Rieske [2Fe-2S] iron-sulphur domain"/>
    <property type="match status" value="1"/>
</dbReference>
<dbReference type="GO" id="GO:0004497">
    <property type="term" value="F:monooxygenase activity"/>
    <property type="evidence" value="ECO:0007669"/>
    <property type="project" value="UniProtKB-KW"/>
</dbReference>
<organism evidence="6 7">
    <name type="scientific">Achromobacter pulmonis</name>
    <dbReference type="NCBI Taxonomy" id="1389932"/>
    <lineage>
        <taxon>Bacteria</taxon>
        <taxon>Pseudomonadati</taxon>
        <taxon>Pseudomonadota</taxon>
        <taxon>Betaproteobacteria</taxon>
        <taxon>Burkholderiales</taxon>
        <taxon>Alcaligenaceae</taxon>
        <taxon>Achromobacter</taxon>
    </lineage>
</organism>
<reference evidence="6 7" key="1">
    <citation type="submission" date="2018-01" db="EMBL/GenBank/DDBJ databases">
        <title>The draft genome of an aniline degradation strain ANB-1.</title>
        <authorList>
            <person name="Zhang L."/>
            <person name="Jiang J."/>
        </authorList>
    </citation>
    <scope>NUCLEOTIDE SEQUENCE [LARGE SCALE GENOMIC DNA]</scope>
    <source>
        <strain evidence="6 7">ANB-1</strain>
    </source>
</reference>
<dbReference type="PROSITE" id="PS51296">
    <property type="entry name" value="RIESKE"/>
    <property type="match status" value="1"/>
</dbReference>
<protein>
    <submittedName>
        <fullName evidence="6">4-nitrocatechol monooxygenase</fullName>
    </submittedName>
</protein>
<comment type="caution">
    <text evidence="6">The sequence shown here is derived from an EMBL/GenBank/DDBJ whole genome shotgun (WGS) entry which is preliminary data.</text>
</comment>
<evidence type="ECO:0000256" key="1">
    <source>
        <dbReference type="ARBA" id="ARBA00022714"/>
    </source>
</evidence>
<dbReference type="PANTHER" id="PTHR40261:SF1">
    <property type="entry name" value="RIESKE DOMAIN-CONTAINING PROTEIN"/>
    <property type="match status" value="1"/>
</dbReference>
<keyword evidence="4" id="KW-0411">Iron-sulfur</keyword>
<feature type="domain" description="Rieske" evidence="5">
    <location>
        <begin position="13"/>
        <end position="114"/>
    </location>
</feature>
<keyword evidence="1" id="KW-0001">2Fe-2S</keyword>
<proteinExistence type="predicted"/>
<keyword evidence="6" id="KW-0560">Oxidoreductase</keyword>
<keyword evidence="6" id="KW-0503">Monooxygenase</keyword>
<dbReference type="RefSeq" id="WP_102772234.1">
    <property type="nucleotide sequence ID" value="NZ_POQS01000002.1"/>
</dbReference>
<dbReference type="GO" id="GO:0051537">
    <property type="term" value="F:2 iron, 2 sulfur cluster binding"/>
    <property type="evidence" value="ECO:0007669"/>
    <property type="project" value="UniProtKB-KW"/>
</dbReference>
<dbReference type="Pfam" id="PF00355">
    <property type="entry name" value="Rieske"/>
    <property type="match status" value="1"/>
</dbReference>
<keyword evidence="7" id="KW-1185">Reference proteome</keyword>
<evidence type="ECO:0000256" key="3">
    <source>
        <dbReference type="ARBA" id="ARBA00023004"/>
    </source>
</evidence>
<evidence type="ECO:0000313" key="6">
    <source>
        <dbReference type="EMBL" id="PND34161.1"/>
    </source>
</evidence>
<evidence type="ECO:0000256" key="2">
    <source>
        <dbReference type="ARBA" id="ARBA00022723"/>
    </source>
</evidence>
<dbReference type="Proteomes" id="UP000235994">
    <property type="component" value="Unassembled WGS sequence"/>
</dbReference>
<dbReference type="InterPro" id="IPR017941">
    <property type="entry name" value="Rieske_2Fe-2S"/>
</dbReference>
<sequence>MTSCCREPEQRAGALCRVEDVPDGGSRTVSAGAQSVILVRRGEAVWGYLNRCPHFSITLGAAHGGVLTYEGQVMMCAHHSALFRFEDGQCIEGPCQGAALDPYPVRIAAGVVYPA</sequence>